<evidence type="ECO:0000313" key="2">
    <source>
        <dbReference type="Proteomes" id="UP000435138"/>
    </source>
</evidence>
<keyword evidence="2" id="KW-1185">Reference proteome</keyword>
<proteinExistence type="predicted"/>
<protein>
    <submittedName>
        <fullName evidence="1">Uncharacterized protein</fullName>
    </submittedName>
</protein>
<dbReference type="Proteomes" id="UP000435138">
    <property type="component" value="Unassembled WGS sequence"/>
</dbReference>
<reference evidence="1 2" key="1">
    <citation type="submission" date="2019-11" db="EMBL/GenBank/DDBJ databases">
        <title>Genome analysis of Rhizobacterium cereale a novel genus and species isolated from maize roots in North Spain.</title>
        <authorList>
            <person name="Menendez E."/>
            <person name="Flores-Felix J.D."/>
            <person name="Ramirez-Bahena M.-H."/>
            <person name="Igual J.M."/>
            <person name="Garcia-Fraile P."/>
            <person name="Peix A."/>
            <person name="Velazquez E."/>
        </authorList>
    </citation>
    <scope>NUCLEOTIDE SEQUENCE [LARGE SCALE GENOMIC DNA]</scope>
    <source>
        <strain evidence="1 2">RZME27</strain>
    </source>
</reference>
<dbReference type="AlphaFoldDB" id="A0A6A8A8W4"/>
<evidence type="ECO:0000313" key="1">
    <source>
        <dbReference type="EMBL" id="MQY46080.1"/>
    </source>
</evidence>
<sequence length="78" mass="9658">MRWFIETVRNRGEDQGVYENCLAAPDSRKDAVLFIEYYMRLFPHRGYNEEHDYWWAWDDDDPNRVHRWVFRDNATDLS</sequence>
<organism evidence="1 2">
    <name type="scientific">Endobacterium cereale</name>
    <dbReference type="NCBI Taxonomy" id="2663029"/>
    <lineage>
        <taxon>Bacteria</taxon>
        <taxon>Pseudomonadati</taxon>
        <taxon>Pseudomonadota</taxon>
        <taxon>Alphaproteobacteria</taxon>
        <taxon>Hyphomicrobiales</taxon>
        <taxon>Rhizobiaceae</taxon>
        <taxon>Endobacterium</taxon>
    </lineage>
</organism>
<dbReference type="EMBL" id="WIXI01000039">
    <property type="protein sequence ID" value="MQY46080.1"/>
    <property type="molecule type" value="Genomic_DNA"/>
</dbReference>
<accession>A0A6A8A8W4</accession>
<dbReference type="RefSeq" id="WP_153353585.1">
    <property type="nucleotide sequence ID" value="NZ_JAYKOO010000012.1"/>
</dbReference>
<name>A0A6A8A8W4_9HYPH</name>
<comment type="caution">
    <text evidence="1">The sequence shown here is derived from an EMBL/GenBank/DDBJ whole genome shotgun (WGS) entry which is preliminary data.</text>
</comment>
<gene>
    <name evidence="1" type="ORF">GAO09_08425</name>
</gene>